<dbReference type="InterPro" id="IPR036872">
    <property type="entry name" value="CH_dom_sf"/>
</dbReference>
<reference evidence="8" key="2">
    <citation type="submission" date="2025-08" db="UniProtKB">
        <authorList>
            <consortium name="Ensembl"/>
        </authorList>
    </citation>
    <scope>IDENTIFICATION</scope>
</reference>
<dbReference type="Gene3D" id="1.10.418.10">
    <property type="entry name" value="Calponin-like domain"/>
    <property type="match status" value="1"/>
</dbReference>
<dbReference type="Ensembl" id="ENSSMAT00000075404.1">
    <property type="protein sequence ID" value="ENSSMAP00000065846.1"/>
    <property type="gene ID" value="ENSSMAG00000009436.2"/>
</dbReference>
<dbReference type="InterPro" id="IPR023152">
    <property type="entry name" value="RasGAP_CS"/>
</dbReference>
<proteinExistence type="predicted"/>
<dbReference type="InterPro" id="IPR008936">
    <property type="entry name" value="Rho_GTPase_activation_prot"/>
</dbReference>
<dbReference type="PANTHER" id="PTHR14149">
    <property type="entry name" value="RAS GTPASE-ACTIVATING PROTEIN WITH IQ MOTIF"/>
    <property type="match status" value="1"/>
</dbReference>
<dbReference type="PANTHER" id="PTHR14149:SF12">
    <property type="entry name" value="RAS GTPASE-ACTIVATING-LIKE PROTEIN IQGAP2"/>
    <property type="match status" value="1"/>
</dbReference>
<dbReference type="Pfam" id="PF03836">
    <property type="entry name" value="RasGAP_C"/>
    <property type="match status" value="1"/>
</dbReference>
<organism evidence="8 9">
    <name type="scientific">Scophthalmus maximus</name>
    <name type="common">Turbot</name>
    <name type="synonym">Psetta maxima</name>
    <dbReference type="NCBI Taxonomy" id="52904"/>
    <lineage>
        <taxon>Eukaryota</taxon>
        <taxon>Metazoa</taxon>
        <taxon>Chordata</taxon>
        <taxon>Craniata</taxon>
        <taxon>Vertebrata</taxon>
        <taxon>Euteleostomi</taxon>
        <taxon>Actinopterygii</taxon>
        <taxon>Neopterygii</taxon>
        <taxon>Teleostei</taxon>
        <taxon>Neoteleostei</taxon>
        <taxon>Acanthomorphata</taxon>
        <taxon>Carangaria</taxon>
        <taxon>Pleuronectiformes</taxon>
        <taxon>Pleuronectoidei</taxon>
        <taxon>Scophthalmidae</taxon>
        <taxon>Scophthalmus</taxon>
    </lineage>
</organism>
<dbReference type="PROSITE" id="PS50020">
    <property type="entry name" value="WW_DOMAIN_2"/>
    <property type="match status" value="1"/>
</dbReference>
<dbReference type="SUPFAM" id="SSF51045">
    <property type="entry name" value="WW domain"/>
    <property type="match status" value="1"/>
</dbReference>
<dbReference type="SUPFAM" id="SSF47576">
    <property type="entry name" value="Calponin-homology domain, CH-domain"/>
    <property type="match status" value="1"/>
</dbReference>
<evidence type="ECO:0000313" key="8">
    <source>
        <dbReference type="Ensembl" id="ENSSMAP00000065846.1"/>
    </source>
</evidence>
<dbReference type="Gene3D" id="1.10.506.10">
    <property type="entry name" value="GTPase Activation - p120gap, domain 1"/>
    <property type="match status" value="1"/>
</dbReference>
<dbReference type="InterPro" id="IPR000048">
    <property type="entry name" value="IQ_motif_EF-hand-BS"/>
</dbReference>
<dbReference type="GO" id="GO:0005938">
    <property type="term" value="C:cell cortex"/>
    <property type="evidence" value="ECO:0007669"/>
    <property type="project" value="TreeGrafter"/>
</dbReference>
<dbReference type="SUPFAM" id="SSF52540">
    <property type="entry name" value="P-loop containing nucleoside triphosphate hydrolases"/>
    <property type="match status" value="1"/>
</dbReference>
<dbReference type="Gene3D" id="1.20.5.190">
    <property type="match status" value="2"/>
</dbReference>
<keyword evidence="2" id="KW-0677">Repeat</keyword>
<dbReference type="InterPro" id="IPR000593">
    <property type="entry name" value="RasGAP_C"/>
</dbReference>
<dbReference type="SMART" id="SM00015">
    <property type="entry name" value="IQ"/>
    <property type="match status" value="4"/>
</dbReference>
<keyword evidence="4" id="KW-0175">Coiled coil</keyword>
<reference evidence="8" key="1">
    <citation type="submission" date="2023-05" db="EMBL/GenBank/DDBJ databases">
        <title>High-quality long-read genome of Scophthalmus maximus.</title>
        <authorList>
            <person name="Lien S."/>
            <person name="Martinez P."/>
        </authorList>
    </citation>
    <scope>NUCLEOTIDE SEQUENCE [LARGE SCALE GENOMIC DNA]</scope>
</reference>
<dbReference type="InterPro" id="IPR001202">
    <property type="entry name" value="WW_dom"/>
</dbReference>
<dbReference type="PROSITE" id="PS50096">
    <property type="entry name" value="IQ"/>
    <property type="match status" value="4"/>
</dbReference>
<feature type="domain" description="WW" evidence="6">
    <location>
        <begin position="632"/>
        <end position="665"/>
    </location>
</feature>
<dbReference type="FunFam" id="1.10.506.10:FF:000004">
    <property type="entry name" value="IQ motif containing GTPase activating protein 1"/>
    <property type="match status" value="1"/>
</dbReference>
<dbReference type="PROSITE" id="PS00509">
    <property type="entry name" value="RAS_GTPASE_ACTIV_1"/>
    <property type="match status" value="1"/>
</dbReference>
<keyword evidence="1" id="KW-0597">Phosphoprotein</keyword>
<accession>A0A8D3E237</accession>
<keyword evidence="3" id="KW-0112">Calmodulin-binding</keyword>
<dbReference type="Proteomes" id="UP000694558">
    <property type="component" value="Chromosome 9"/>
</dbReference>
<dbReference type="FunFam" id="1.10.418.10:FF:000013">
    <property type="entry name" value="IQ motif containing GTPase activating protein 1"/>
    <property type="match status" value="1"/>
</dbReference>
<dbReference type="CDD" id="cd00201">
    <property type="entry name" value="WW"/>
    <property type="match status" value="1"/>
</dbReference>
<dbReference type="SMART" id="SM00323">
    <property type="entry name" value="RasGAP"/>
    <property type="match status" value="1"/>
</dbReference>
<dbReference type="SUPFAM" id="SSF48350">
    <property type="entry name" value="GTPase activation domain, GAP"/>
    <property type="match status" value="1"/>
</dbReference>
<dbReference type="Pfam" id="PF00307">
    <property type="entry name" value="CH"/>
    <property type="match status" value="1"/>
</dbReference>
<dbReference type="GO" id="GO:0005096">
    <property type="term" value="F:GTPase activator activity"/>
    <property type="evidence" value="ECO:0007669"/>
    <property type="project" value="TreeGrafter"/>
</dbReference>
<evidence type="ECO:0000256" key="3">
    <source>
        <dbReference type="ARBA" id="ARBA00022860"/>
    </source>
</evidence>
<evidence type="ECO:0000256" key="2">
    <source>
        <dbReference type="ARBA" id="ARBA00022737"/>
    </source>
</evidence>
<dbReference type="Gene3D" id="2.20.70.10">
    <property type="match status" value="1"/>
</dbReference>
<feature type="domain" description="Ras-GAP" evidence="5">
    <location>
        <begin position="949"/>
        <end position="1182"/>
    </location>
</feature>
<dbReference type="GO" id="GO:0051015">
    <property type="term" value="F:actin filament binding"/>
    <property type="evidence" value="ECO:0007669"/>
    <property type="project" value="TreeGrafter"/>
</dbReference>
<dbReference type="PROSITE" id="PS01159">
    <property type="entry name" value="WW_DOMAIN_1"/>
    <property type="match status" value="1"/>
</dbReference>
<feature type="domain" description="Calponin-homology (CH)" evidence="7">
    <location>
        <begin position="14"/>
        <end position="129"/>
    </location>
</feature>
<dbReference type="SMART" id="SM00033">
    <property type="entry name" value="CH"/>
    <property type="match status" value="1"/>
</dbReference>
<gene>
    <name evidence="8" type="primary">IQGAP2</name>
</gene>
<evidence type="ECO:0000256" key="1">
    <source>
        <dbReference type="ARBA" id="ARBA00022553"/>
    </source>
</evidence>
<dbReference type="Pfam" id="PF00616">
    <property type="entry name" value="RasGAP"/>
    <property type="match status" value="1"/>
</dbReference>
<evidence type="ECO:0000259" key="7">
    <source>
        <dbReference type="PROSITE" id="PS50021"/>
    </source>
</evidence>
<dbReference type="PROSITE" id="PS50018">
    <property type="entry name" value="RAS_GTPASE_ACTIV_2"/>
    <property type="match status" value="1"/>
</dbReference>
<dbReference type="InterPro" id="IPR036020">
    <property type="entry name" value="WW_dom_sf"/>
</dbReference>
<dbReference type="GO" id="GO:1903479">
    <property type="term" value="P:mitotic actomyosin contractile ring assembly actin filament organization"/>
    <property type="evidence" value="ECO:0007669"/>
    <property type="project" value="TreeGrafter"/>
</dbReference>
<dbReference type="GO" id="GO:0005516">
    <property type="term" value="F:calmodulin binding"/>
    <property type="evidence" value="ECO:0007669"/>
    <property type="project" value="UniProtKB-KW"/>
</dbReference>
<dbReference type="SUPFAM" id="SSF143885">
    <property type="entry name" value="RGC domain-like"/>
    <property type="match status" value="1"/>
</dbReference>
<feature type="coiled-coil region" evidence="4">
    <location>
        <begin position="138"/>
        <end position="165"/>
    </location>
</feature>
<dbReference type="PROSITE" id="PS50021">
    <property type="entry name" value="CH"/>
    <property type="match status" value="1"/>
</dbReference>
<dbReference type="GeneTree" id="ENSGT00950000183076"/>
<evidence type="ECO:0000259" key="5">
    <source>
        <dbReference type="PROSITE" id="PS50018"/>
    </source>
</evidence>
<evidence type="ECO:0000313" key="9">
    <source>
        <dbReference type="Proteomes" id="UP000694558"/>
    </source>
</evidence>
<evidence type="ECO:0000256" key="4">
    <source>
        <dbReference type="SAM" id="Coils"/>
    </source>
</evidence>
<dbReference type="InterPro" id="IPR027417">
    <property type="entry name" value="P-loop_NTPase"/>
</dbReference>
<protein>
    <submittedName>
        <fullName evidence="8">IQ motif containing GTPase activating protein 2</fullName>
    </submittedName>
</protein>
<evidence type="ECO:0000259" key="6">
    <source>
        <dbReference type="PROSITE" id="PS50020"/>
    </source>
</evidence>
<dbReference type="Pfam" id="PF00612">
    <property type="entry name" value="IQ"/>
    <property type="match status" value="3"/>
</dbReference>
<dbReference type="InterPro" id="IPR001936">
    <property type="entry name" value="RasGAP_dom"/>
</dbReference>
<name>A0A8D3E237_SCOMX</name>
<sequence length="1589" mass="181431">MDERRRQNIAYEYLCHLEEAKRWMEACLEEDLPATTELEEGLRNGVYLGKLANFFAPKMVSVKRIYDRDQARYRSKGLHFRHTDNTVQWLRAMESVGLPKIFYPETTDVYDRKNMPKVVYCIHALSLYLYKLGIAPQIQDLLGKVAFTEEEISNMRSELEKYGIQMPAFSKIGGILANELSVDEAALHAAVIAINEAVERGQTSVTMGALNNPNAMLRNIQEALAQDYQDTLSQTKARKQDQSLGRVRRLKNTSVTSKVYIIIFILLKTHNHPITLVFPLSLVQAAVRQVNEALSTQDEAALLSALRLEALALLGVQESNCHWYLEHFTTYCQHKSKVNFDQLLWGLKKLEAVAAINTAVRLGNAAETAEELTNPEAQLPIVYQTAANLYQAELFSLQLQGGRSGLSHEELSVAVEMLSAVAVLNEVLDTKDPQAVIEQLTDSPLGFTNMDQDNLNRYADTLIKERAESLAKGQEFLTWNDVQKCIDTVNVQVHEEHERIIAIAEINEALNSGDHQQTLTALLLPTAKLTGVNPATAKHYHDVLQYTKELLCQNSGDESAVLWLDQIQEAILAANQDEEEALTLADINSNVAEGDSQNTLKALQAPGARLKAVLPECADTYQAELVQRQTISNTHSEWVKHCIKDRYDYYYNLETGQGTWEEPERFEHNGGQLSKEEVQTAISCVTAEYNREQLWLANESFVTQLQARVRGYLVRKKHAQRMEYLRQQEPNVVKLQACWKGYKQRKIHKERMNLLQKNVASIVKIQSLVKMWKAKRKYNQRQQYFKDHEKEIVKIQAFLKANKARDDYRTLTGAKDPPLSVVRKFVHLLEQSSLDLQEEQEVTRLREEVVTKIRSNQQMEKDLNLMDIKIGLLFLTLNFDYNYFIISYKTSKDDLTAGDRLGIKGLNKGKRRKLEAYQHLFYLLQTNPSHLAKLIFQMPQNKSTKFMDTVIFTLYNYASNQREEYLLLKLFKTALEEEINSKVDQIQDIVTGNPTVIKMVVSFNRGARGHNTLRQLLAPVVKDIIEDKSLGINTNPVDVYKSWVNQVETATGEASKLPYEVTPEQAMSHEEVRNRLEASSLALRTATDKVLNSIVSSLDNIPYGMRYIAKVLKNSLHEKFPDASEDELMKIVGNLLYYRYMNPAIVAPDGFDIIDMSAGGQLHVDQRRNLGSVAKMLQHAAANKLFEGENVHMTPMNTYISQTYEKFRVFFQSACDVPEPEEKFNVDEYSDMVTLSKPIIYISIEEIINTHSLLLEHLEAISPDHNDLLHELLQDLGDVPDVESLLGTVTSLNQLAKTEISLTLTSKFELLEGDDKDLKTLVIKTKKLIVDVVRIQPGETLTEILEIPATAPQELEHTKIVERRAVQDAQTPEGLKSNPAVLEDSHLPLEQKKRKILRNLRNLEQAGFATAGNRYQDLINDISKDIRYQRRYRQRRKAELVKLQQTLTALNSKTAFYQDQMNYYDTYIKTCLDNLNRNKGDDKGSKKWKPQSLKYTAARLHEKGVILEIEGLQTNQFKNVMFDISPTEEVGDFEVKAKFMGVEMEKVKLHFQDLLQLQYEGVAVMKMFDKAKVNVNLLIFLLNKKFYGK</sequence>
<dbReference type="GO" id="GO:0120025">
    <property type="term" value="C:plasma membrane bounded cell projection"/>
    <property type="evidence" value="ECO:0007669"/>
    <property type="project" value="UniProtKB-ARBA"/>
</dbReference>
<dbReference type="InterPro" id="IPR001715">
    <property type="entry name" value="CH_dom"/>
</dbReference>